<dbReference type="InterPro" id="IPR012944">
    <property type="entry name" value="SusD_RagB_dom"/>
</dbReference>
<keyword evidence="5" id="KW-0998">Cell outer membrane</keyword>
<evidence type="ECO:0000313" key="9">
    <source>
        <dbReference type="EMBL" id="NJC16914.1"/>
    </source>
</evidence>
<evidence type="ECO:0000256" key="5">
    <source>
        <dbReference type="ARBA" id="ARBA00023237"/>
    </source>
</evidence>
<evidence type="ECO:0000313" key="12">
    <source>
        <dbReference type="Proteomes" id="UP001302374"/>
    </source>
</evidence>
<evidence type="ECO:0000256" key="6">
    <source>
        <dbReference type="SAM" id="SignalP"/>
    </source>
</evidence>
<comment type="similarity">
    <text evidence="2">Belongs to the SusD family.</text>
</comment>
<dbReference type="EMBL" id="JAATLI010000002">
    <property type="protein sequence ID" value="NJC16914.1"/>
    <property type="molecule type" value="Genomic_DNA"/>
</dbReference>
<dbReference type="Gene3D" id="1.25.40.390">
    <property type="match status" value="1"/>
</dbReference>
<evidence type="ECO:0000256" key="2">
    <source>
        <dbReference type="ARBA" id="ARBA00006275"/>
    </source>
</evidence>
<dbReference type="Pfam" id="PF14322">
    <property type="entry name" value="SusD-like_3"/>
    <property type="match status" value="1"/>
</dbReference>
<feature type="domain" description="RagB/SusD" evidence="7">
    <location>
        <begin position="362"/>
        <end position="498"/>
    </location>
</feature>
<evidence type="ECO:0000259" key="8">
    <source>
        <dbReference type="Pfam" id="PF14322"/>
    </source>
</evidence>
<accession>A0A7X5YA12</accession>
<dbReference type="SUPFAM" id="SSF48452">
    <property type="entry name" value="TPR-like"/>
    <property type="match status" value="1"/>
</dbReference>
<sequence length="499" mass="58025">MKRNIWLFFSMVFLFGACSDFLNMPPKNTKVVYTISDVRDAMSTLLFATTSSSYHSGGTISNSVRFNDEYVQFPFTRYCNVASILYTNDLDMVNFLFDDFVNPARGGRGFIKEYTEGKNWEGYTFPALLWKNVFISVGYINMVLKDLENVPDYNKTDAERISGEARVMRAYYLLRLNQFFAPYDKNEYGIPFNFDADVVQGGKRWKQTDLYAKLIGEIMEVLEYETVPEEAWNLFFNKRVMYGILAQTYQYKAGSCAAEADDWSKAEFYAKAARNGERVENTVDEQFELTTVPLARGTTKPHKFALLRFSLYASAMNDYAPWGRPSQLLVQQPSEELYGLYDEHDIRREVYFQEIDGKIYVTRWQYTNNHNANDVHVLFRFSDLLLIEAEALAHQEKDGALELLNEFKRSKIPGYTGYSGNDVIGEILVERRKEFAYEEMMNWLDMKRTGVTLTRRVKDEATNEVVTYTLDSDDYRYAFPLPADYELMYNNVSQNPGWK</sequence>
<keyword evidence="3 6" id="KW-0732">Signal</keyword>
<reference evidence="10 12" key="1">
    <citation type="submission" date="2019-09" db="EMBL/GenBank/DDBJ databases">
        <title>Butyricimonas paravirosa DSM 105722 (=214-4 = JCM 18677 = CCUG 65563).</title>
        <authorList>
            <person name="Le Roy T."/>
            <person name="Cani P.D."/>
        </authorList>
    </citation>
    <scope>NUCLEOTIDE SEQUENCE [LARGE SCALE GENOMIC DNA]</scope>
    <source>
        <strain evidence="10 12">DSM 105722</strain>
    </source>
</reference>
<dbReference type="InterPro" id="IPR011990">
    <property type="entry name" value="TPR-like_helical_dom_sf"/>
</dbReference>
<dbReference type="Proteomes" id="UP000576368">
    <property type="component" value="Unassembled WGS sequence"/>
</dbReference>
<comment type="subcellular location">
    <subcellularLocation>
        <location evidence="1">Cell outer membrane</location>
    </subcellularLocation>
</comment>
<dbReference type="GeneID" id="86893171"/>
<evidence type="ECO:0000256" key="1">
    <source>
        <dbReference type="ARBA" id="ARBA00004442"/>
    </source>
</evidence>
<reference evidence="9 11" key="2">
    <citation type="submission" date="2020-03" db="EMBL/GenBank/DDBJ databases">
        <title>Genomic Encyclopedia of Type Strains, Phase IV (KMG-IV): sequencing the most valuable type-strain genomes for metagenomic binning, comparative biology and taxonomic classification.</title>
        <authorList>
            <person name="Goeker M."/>
        </authorList>
    </citation>
    <scope>NUCLEOTIDE SEQUENCE [LARGE SCALE GENOMIC DNA]</scope>
    <source>
        <strain evidence="9 11">DSM 105722</strain>
    </source>
</reference>
<protein>
    <submittedName>
        <fullName evidence="10">RagB/SusD family nutrient uptake outer membrane protein</fullName>
    </submittedName>
</protein>
<dbReference type="AlphaFoldDB" id="A0A7X5YA12"/>
<dbReference type="RefSeq" id="WP_118304396.1">
    <property type="nucleotide sequence ID" value="NZ_BMPA01000002.1"/>
</dbReference>
<feature type="signal peptide" evidence="6">
    <location>
        <begin position="1"/>
        <end position="19"/>
    </location>
</feature>
<dbReference type="Proteomes" id="UP001302374">
    <property type="component" value="Chromosome"/>
</dbReference>
<dbReference type="GO" id="GO:0009279">
    <property type="term" value="C:cell outer membrane"/>
    <property type="evidence" value="ECO:0007669"/>
    <property type="project" value="UniProtKB-SubCell"/>
</dbReference>
<evidence type="ECO:0000256" key="3">
    <source>
        <dbReference type="ARBA" id="ARBA00022729"/>
    </source>
</evidence>
<dbReference type="EMBL" id="CP043839">
    <property type="protein sequence ID" value="WOF13988.1"/>
    <property type="molecule type" value="Genomic_DNA"/>
</dbReference>
<dbReference type="PROSITE" id="PS51257">
    <property type="entry name" value="PROKAR_LIPOPROTEIN"/>
    <property type="match status" value="1"/>
</dbReference>
<organism evidence="9 11">
    <name type="scientific">Butyricimonas paravirosa</name>
    <dbReference type="NCBI Taxonomy" id="1472417"/>
    <lineage>
        <taxon>Bacteria</taxon>
        <taxon>Pseudomonadati</taxon>
        <taxon>Bacteroidota</taxon>
        <taxon>Bacteroidia</taxon>
        <taxon>Bacteroidales</taxon>
        <taxon>Odoribacteraceae</taxon>
        <taxon>Butyricimonas</taxon>
    </lineage>
</organism>
<keyword evidence="12" id="KW-1185">Reference proteome</keyword>
<evidence type="ECO:0000313" key="10">
    <source>
        <dbReference type="EMBL" id="WOF13988.1"/>
    </source>
</evidence>
<feature type="chain" id="PRO_5031372924" evidence="6">
    <location>
        <begin position="20"/>
        <end position="499"/>
    </location>
</feature>
<gene>
    <name evidence="10" type="ORF">F1644_17710</name>
    <name evidence="9" type="ORF">GGR15_000519</name>
</gene>
<dbReference type="Pfam" id="PF07980">
    <property type="entry name" value="SusD_RagB"/>
    <property type="match status" value="1"/>
</dbReference>
<proteinExistence type="inferred from homology"/>
<dbReference type="InterPro" id="IPR033985">
    <property type="entry name" value="SusD-like_N"/>
</dbReference>
<evidence type="ECO:0000313" key="11">
    <source>
        <dbReference type="Proteomes" id="UP000576368"/>
    </source>
</evidence>
<feature type="domain" description="SusD-like N-terminal" evidence="8">
    <location>
        <begin position="112"/>
        <end position="193"/>
    </location>
</feature>
<evidence type="ECO:0000259" key="7">
    <source>
        <dbReference type="Pfam" id="PF07980"/>
    </source>
</evidence>
<keyword evidence="4" id="KW-0472">Membrane</keyword>
<evidence type="ECO:0000256" key="4">
    <source>
        <dbReference type="ARBA" id="ARBA00023136"/>
    </source>
</evidence>
<name>A0A7X5YA12_9BACT</name>